<dbReference type="SUPFAM" id="SSF48264">
    <property type="entry name" value="Cytochrome P450"/>
    <property type="match status" value="1"/>
</dbReference>
<evidence type="ECO:0000256" key="2">
    <source>
        <dbReference type="ARBA" id="ARBA00004174"/>
    </source>
</evidence>
<dbReference type="STRING" id="9669.ENSMPUP00000017188"/>
<dbReference type="eggNOG" id="KOG0156">
    <property type="taxonomic scope" value="Eukaryota"/>
</dbReference>
<dbReference type="EMBL" id="AEYP01046594">
    <property type="status" value="NOT_ANNOTATED_CDS"/>
    <property type="molecule type" value="Genomic_DNA"/>
</dbReference>
<evidence type="ECO:0000256" key="3">
    <source>
        <dbReference type="ARBA" id="ARBA00004406"/>
    </source>
</evidence>
<keyword evidence="12" id="KW-0503">Monooxygenase</keyword>
<dbReference type="AlphaFoldDB" id="M3Z0S6"/>
<dbReference type="InParanoid" id="M3Z0S6"/>
<dbReference type="PANTHER" id="PTHR24289">
    <property type="entry name" value="STEROID 17-ALPHA-HYDROXYLASE/17,20 LYASE"/>
    <property type="match status" value="1"/>
</dbReference>
<evidence type="ECO:0000256" key="6">
    <source>
        <dbReference type="ARBA" id="ARBA00022617"/>
    </source>
</evidence>
<dbReference type="HOGENOM" id="CLU_001570_22_2_1"/>
<dbReference type="EC" id="1.14.14.1" evidence="5"/>
<keyword evidence="11" id="KW-0408">Iron</keyword>
<accession>M3Z0S6</accession>
<evidence type="ECO:0000256" key="10">
    <source>
        <dbReference type="ARBA" id="ARBA00023002"/>
    </source>
</evidence>
<evidence type="ECO:0000256" key="1">
    <source>
        <dbReference type="ARBA" id="ARBA00001971"/>
    </source>
</evidence>
<evidence type="ECO:0000256" key="11">
    <source>
        <dbReference type="ARBA" id="ARBA00023004"/>
    </source>
</evidence>
<dbReference type="PRINTS" id="PR00463">
    <property type="entry name" value="EP450I"/>
</dbReference>
<comment type="cofactor">
    <cofactor evidence="1">
        <name>heme</name>
        <dbReference type="ChEBI" id="CHEBI:30413"/>
    </cofactor>
</comment>
<protein>
    <recommendedName>
        <fullName evidence="5">unspecific monooxygenase</fullName>
        <ecNumber evidence="5">1.14.14.1</ecNumber>
    </recommendedName>
</protein>
<dbReference type="PANTHER" id="PTHR24289:SF21">
    <property type="entry name" value="CYTOCHROME P450 1A"/>
    <property type="match status" value="1"/>
</dbReference>
<dbReference type="InterPro" id="IPR002401">
    <property type="entry name" value="Cyt_P450_E_grp-I"/>
</dbReference>
<evidence type="ECO:0000256" key="12">
    <source>
        <dbReference type="ARBA" id="ARBA00023033"/>
    </source>
</evidence>
<dbReference type="GO" id="GO:0004508">
    <property type="term" value="F:steroid 17-alpha-monooxygenase activity"/>
    <property type="evidence" value="ECO:0007669"/>
    <property type="project" value="TreeGrafter"/>
</dbReference>
<dbReference type="Ensembl" id="ENSMPUT00000017444.1">
    <property type="protein sequence ID" value="ENSMPUP00000017188.1"/>
    <property type="gene ID" value="ENSMPUG00000017298.1"/>
</dbReference>
<dbReference type="InterPro" id="IPR036396">
    <property type="entry name" value="Cyt_P450_sf"/>
</dbReference>
<dbReference type="Pfam" id="PF00067">
    <property type="entry name" value="p450"/>
    <property type="match status" value="1"/>
</dbReference>
<dbReference type="GO" id="GO:0020037">
    <property type="term" value="F:heme binding"/>
    <property type="evidence" value="ECO:0007669"/>
    <property type="project" value="InterPro"/>
</dbReference>
<keyword evidence="6" id="KW-0349">Heme</keyword>
<organism evidence="13">
    <name type="scientific">Mustela putorius furo</name>
    <name type="common">European domestic ferret</name>
    <name type="synonym">Mustela furo</name>
    <dbReference type="NCBI Taxonomy" id="9669"/>
    <lineage>
        <taxon>Eukaryota</taxon>
        <taxon>Metazoa</taxon>
        <taxon>Chordata</taxon>
        <taxon>Craniata</taxon>
        <taxon>Vertebrata</taxon>
        <taxon>Euteleostomi</taxon>
        <taxon>Mammalia</taxon>
        <taxon>Eutheria</taxon>
        <taxon>Laurasiatheria</taxon>
        <taxon>Carnivora</taxon>
        <taxon>Caniformia</taxon>
        <taxon>Musteloidea</taxon>
        <taxon>Mustelidae</taxon>
        <taxon>Mustelinae</taxon>
        <taxon>Mustela</taxon>
    </lineage>
</organism>
<evidence type="ECO:0000313" key="13">
    <source>
        <dbReference type="Ensembl" id="ENSMPUP00000017188.1"/>
    </source>
</evidence>
<comment type="subcellular location">
    <subcellularLocation>
        <location evidence="3">Endoplasmic reticulum membrane</location>
        <topology evidence="3">Peripheral membrane protein</topology>
    </subcellularLocation>
    <subcellularLocation>
        <location evidence="2">Microsome membrane</location>
        <topology evidence="2">Peripheral membrane protein</topology>
    </subcellularLocation>
</comment>
<name>M3Z0S6_MUSPF</name>
<proteinExistence type="inferred from homology"/>
<evidence type="ECO:0000256" key="7">
    <source>
        <dbReference type="ARBA" id="ARBA00022723"/>
    </source>
</evidence>
<evidence type="ECO:0000256" key="5">
    <source>
        <dbReference type="ARBA" id="ARBA00012109"/>
    </source>
</evidence>
<evidence type="ECO:0000256" key="4">
    <source>
        <dbReference type="ARBA" id="ARBA00010617"/>
    </source>
</evidence>
<sequence>QKLCTSLHNPAHLKHLPLQKFKAFNQKFLRFLQNIVQEHYRDFDESNIQDITGALLKHSEKGSRTSAGHIPHEKIVNIINDIFGAGFDTVTTAISWSIMYLVTNPEIQRKIQEELDRVIGRARQPWLSDRLQLPYLEAFILELFRHTSFVPFTIPHSTTRDTVLKGFYIPKERCVFVNQWQVNHDPK</sequence>
<reference evidence="13" key="1">
    <citation type="submission" date="2024-06" db="UniProtKB">
        <authorList>
            <consortium name="Ensembl"/>
        </authorList>
    </citation>
    <scope>IDENTIFICATION</scope>
</reference>
<dbReference type="EMBL" id="AEYP01046595">
    <property type="status" value="NOT_ANNOTATED_CDS"/>
    <property type="molecule type" value="Genomic_DNA"/>
</dbReference>
<dbReference type="GO" id="GO:0005789">
    <property type="term" value="C:endoplasmic reticulum membrane"/>
    <property type="evidence" value="ECO:0007669"/>
    <property type="project" value="UniProtKB-SubCell"/>
</dbReference>
<dbReference type="GO" id="GO:0042448">
    <property type="term" value="P:progesterone metabolic process"/>
    <property type="evidence" value="ECO:0007669"/>
    <property type="project" value="TreeGrafter"/>
</dbReference>
<keyword evidence="7" id="KW-0479">Metal-binding</keyword>
<dbReference type="OMA" id="TIPHCAL"/>
<dbReference type="GO" id="GO:0005506">
    <property type="term" value="F:iron ion binding"/>
    <property type="evidence" value="ECO:0007669"/>
    <property type="project" value="InterPro"/>
</dbReference>
<dbReference type="GO" id="GO:0042446">
    <property type="term" value="P:hormone biosynthetic process"/>
    <property type="evidence" value="ECO:0007669"/>
    <property type="project" value="TreeGrafter"/>
</dbReference>
<dbReference type="GeneTree" id="ENSGT00950000183037"/>
<keyword evidence="9" id="KW-0492">Microsome</keyword>
<evidence type="ECO:0000256" key="9">
    <source>
        <dbReference type="ARBA" id="ARBA00022848"/>
    </source>
</evidence>
<dbReference type="InterPro" id="IPR001128">
    <property type="entry name" value="Cyt_P450"/>
</dbReference>
<keyword evidence="8" id="KW-0256">Endoplasmic reticulum</keyword>
<comment type="similarity">
    <text evidence="4">Belongs to the cytochrome P450 family.</text>
</comment>
<keyword evidence="10" id="KW-0560">Oxidoreductase</keyword>
<dbReference type="Gene3D" id="1.10.630.10">
    <property type="entry name" value="Cytochrome P450"/>
    <property type="match status" value="1"/>
</dbReference>
<evidence type="ECO:0000256" key="8">
    <source>
        <dbReference type="ARBA" id="ARBA00022824"/>
    </source>
</evidence>